<dbReference type="UniPathway" id="UPA00094"/>
<evidence type="ECO:0000256" key="3">
    <source>
        <dbReference type="ARBA" id="ARBA00022516"/>
    </source>
</evidence>
<keyword evidence="7 9" id="KW-0275">Fatty acid biosynthesis</keyword>
<comment type="caution">
    <text evidence="12">The sequence shown here is derived from an EMBL/GenBank/DDBJ whole genome shotgun (WGS) entry which is preliminary data.</text>
</comment>
<comment type="function">
    <text evidence="9">Catalyzes the condensation reaction of fatty acid synthesis by the addition to an acyl acceptor of two carbons from malonyl-ACP. Catalyzes the first condensation reaction which initiates fatty acid synthesis and may therefore play a role in governing the total rate of fatty acid production. Possesses both acetoacetyl-ACP synthase and acetyl transacylase activities. Its substrate specificity determines the biosynthesis of branched-chain and/or straight-chain of fatty acids.</text>
</comment>
<dbReference type="Pfam" id="PF08541">
    <property type="entry name" value="ACP_syn_III_C"/>
    <property type="match status" value="1"/>
</dbReference>
<name>A0A832I4A9_UNCEI</name>
<keyword evidence="9" id="KW-0511">Multifunctional enzyme</keyword>
<dbReference type="PANTHER" id="PTHR34069:SF2">
    <property type="entry name" value="BETA-KETOACYL-[ACYL-CARRIER-PROTEIN] SYNTHASE III"/>
    <property type="match status" value="1"/>
</dbReference>
<dbReference type="EMBL" id="DSQF01000030">
    <property type="protein sequence ID" value="HGZ44589.1"/>
    <property type="molecule type" value="Genomic_DNA"/>
</dbReference>
<feature type="region of interest" description="ACP-binding" evidence="9">
    <location>
        <begin position="259"/>
        <end position="263"/>
    </location>
</feature>
<evidence type="ECO:0000256" key="5">
    <source>
        <dbReference type="ARBA" id="ARBA00022832"/>
    </source>
</evidence>
<dbReference type="SUPFAM" id="SSF53901">
    <property type="entry name" value="Thiolase-like"/>
    <property type="match status" value="1"/>
</dbReference>
<proteinExistence type="inferred from homology"/>
<sequence>MTRSRITGLGFHVPERVVTNTDLEKLMDTSDAWIVERTGIRERRFVEPGTGTSDLAVAAARKALADAGRGPAEVDCILGATITPDFEFPGIAVLVQHKLGIGPVACMDVRNACSGFVYALSVADAYVRVGLFRRVLVLGAEVQSTGLDLSTAGRDMAVLFGDGAGAAVVEPSDDDARGFLSFALHGEGQFARELWAEAPTSLVSGRITHEMLDGGRHYPAMNGRQVFKHATTRFPEVIHEALARSGHALDEVALVVPHQANRRIGDAVAERLGLAPERVFQNIERYGNTTAASIPIALTEARDAGRFGAGDLVVLAAFGAGFAWGACVLRW</sequence>
<dbReference type="EC" id="2.3.1.180" evidence="9"/>
<dbReference type="GO" id="GO:0033818">
    <property type="term" value="F:beta-ketoacyl-acyl-carrier-protein synthase III activity"/>
    <property type="evidence" value="ECO:0007669"/>
    <property type="project" value="UniProtKB-UniRule"/>
</dbReference>
<evidence type="ECO:0000256" key="1">
    <source>
        <dbReference type="ARBA" id="ARBA00008642"/>
    </source>
</evidence>
<dbReference type="GO" id="GO:0004315">
    <property type="term" value="F:3-oxoacyl-[acyl-carrier-protein] synthase activity"/>
    <property type="evidence" value="ECO:0007669"/>
    <property type="project" value="InterPro"/>
</dbReference>
<dbReference type="HAMAP" id="MF_01815">
    <property type="entry name" value="FabH"/>
    <property type="match status" value="1"/>
</dbReference>
<dbReference type="GO" id="GO:0006633">
    <property type="term" value="P:fatty acid biosynthetic process"/>
    <property type="evidence" value="ECO:0007669"/>
    <property type="project" value="UniProtKB-UniRule"/>
</dbReference>
<protein>
    <recommendedName>
        <fullName evidence="9">Beta-ketoacyl-[acyl-carrier-protein] synthase III</fullName>
        <shortName evidence="9">Beta-ketoacyl-ACP synthase III</shortName>
        <shortName evidence="9">KAS III</shortName>
        <ecNumber evidence="9">2.3.1.180</ecNumber>
    </recommendedName>
    <alternativeName>
        <fullName evidence="9">3-oxoacyl-[acyl-carrier-protein] synthase 3</fullName>
    </alternativeName>
    <alternativeName>
        <fullName evidence="9">3-oxoacyl-[acyl-carrier-protein] synthase III</fullName>
    </alternativeName>
</protein>
<feature type="domain" description="Beta-ketoacyl-[acyl-carrier-protein] synthase III N-terminal" evidence="11">
    <location>
        <begin position="107"/>
        <end position="188"/>
    </location>
</feature>
<organism evidence="12">
    <name type="scientific">Eiseniibacteriota bacterium</name>
    <dbReference type="NCBI Taxonomy" id="2212470"/>
    <lineage>
        <taxon>Bacteria</taxon>
        <taxon>Candidatus Eiseniibacteriota</taxon>
    </lineage>
</organism>
<evidence type="ECO:0000256" key="7">
    <source>
        <dbReference type="ARBA" id="ARBA00023160"/>
    </source>
</evidence>
<dbReference type="InterPro" id="IPR013747">
    <property type="entry name" value="ACP_syn_III_C"/>
</dbReference>
<keyword evidence="6 9" id="KW-0443">Lipid metabolism</keyword>
<evidence type="ECO:0000313" key="12">
    <source>
        <dbReference type="EMBL" id="HGZ44589.1"/>
    </source>
</evidence>
<evidence type="ECO:0000256" key="8">
    <source>
        <dbReference type="ARBA" id="ARBA00023315"/>
    </source>
</evidence>
<keyword evidence="5 9" id="KW-0276">Fatty acid metabolism</keyword>
<feature type="active site" evidence="9">
    <location>
        <position position="113"/>
    </location>
</feature>
<keyword evidence="4 9" id="KW-0808">Transferase</keyword>
<dbReference type="AlphaFoldDB" id="A0A832I4A9"/>
<dbReference type="PANTHER" id="PTHR34069">
    <property type="entry name" value="3-OXOACYL-[ACYL-CARRIER-PROTEIN] SYNTHASE 3"/>
    <property type="match status" value="1"/>
</dbReference>
<dbReference type="NCBIfam" id="NF006829">
    <property type="entry name" value="PRK09352.1"/>
    <property type="match status" value="1"/>
</dbReference>
<comment type="pathway">
    <text evidence="9">Lipid metabolism; fatty acid biosynthesis.</text>
</comment>
<comment type="subcellular location">
    <subcellularLocation>
        <location evidence="9">Cytoplasm</location>
    </subcellularLocation>
</comment>
<keyword evidence="3 9" id="KW-0444">Lipid biosynthesis</keyword>
<comment type="subunit">
    <text evidence="9">Homodimer.</text>
</comment>
<comment type="similarity">
    <text evidence="1 9">Belongs to the thiolase-like superfamily. FabH family.</text>
</comment>
<feature type="active site" evidence="9">
    <location>
        <position position="288"/>
    </location>
</feature>
<evidence type="ECO:0000256" key="4">
    <source>
        <dbReference type="ARBA" id="ARBA00022679"/>
    </source>
</evidence>
<reference evidence="12" key="1">
    <citation type="journal article" date="2020" name="mSystems">
        <title>Genome- and Community-Level Interaction Insights into Carbon Utilization and Element Cycling Functions of Hydrothermarchaeota in Hydrothermal Sediment.</title>
        <authorList>
            <person name="Zhou Z."/>
            <person name="Liu Y."/>
            <person name="Xu W."/>
            <person name="Pan J."/>
            <person name="Luo Z.H."/>
            <person name="Li M."/>
        </authorList>
    </citation>
    <scope>NUCLEOTIDE SEQUENCE [LARGE SCALE GENOMIC DNA]</scope>
    <source>
        <strain evidence="12">SpSt-381</strain>
    </source>
</reference>
<feature type="active site" evidence="9">
    <location>
        <position position="258"/>
    </location>
</feature>
<evidence type="ECO:0000259" key="11">
    <source>
        <dbReference type="Pfam" id="PF08545"/>
    </source>
</evidence>
<evidence type="ECO:0000256" key="9">
    <source>
        <dbReference type="HAMAP-Rule" id="MF_01815"/>
    </source>
</evidence>
<dbReference type="InterPro" id="IPR013751">
    <property type="entry name" value="ACP_syn_III_N"/>
</dbReference>
<evidence type="ECO:0000256" key="2">
    <source>
        <dbReference type="ARBA" id="ARBA00022490"/>
    </source>
</evidence>
<gene>
    <name evidence="9" type="primary">fabH</name>
    <name evidence="12" type="ORF">ENR23_14495</name>
</gene>
<comment type="domain">
    <text evidence="9">The last Arg residue of the ACP-binding site is essential for the weak association between ACP/AcpP and FabH.</text>
</comment>
<comment type="catalytic activity">
    <reaction evidence="9">
        <text>malonyl-[ACP] + acetyl-CoA + H(+) = 3-oxobutanoyl-[ACP] + CO2 + CoA</text>
        <dbReference type="Rhea" id="RHEA:12080"/>
        <dbReference type="Rhea" id="RHEA-COMP:9623"/>
        <dbReference type="Rhea" id="RHEA-COMP:9625"/>
        <dbReference type="ChEBI" id="CHEBI:15378"/>
        <dbReference type="ChEBI" id="CHEBI:16526"/>
        <dbReference type="ChEBI" id="CHEBI:57287"/>
        <dbReference type="ChEBI" id="CHEBI:57288"/>
        <dbReference type="ChEBI" id="CHEBI:78449"/>
        <dbReference type="ChEBI" id="CHEBI:78450"/>
        <dbReference type="EC" id="2.3.1.180"/>
    </reaction>
</comment>
<dbReference type="CDD" id="cd00830">
    <property type="entry name" value="KAS_III"/>
    <property type="match status" value="1"/>
</dbReference>
<keyword evidence="2 9" id="KW-0963">Cytoplasm</keyword>
<accession>A0A832I4A9</accession>
<dbReference type="GO" id="GO:0044550">
    <property type="term" value="P:secondary metabolite biosynthetic process"/>
    <property type="evidence" value="ECO:0007669"/>
    <property type="project" value="TreeGrafter"/>
</dbReference>
<keyword evidence="8 9" id="KW-0012">Acyltransferase</keyword>
<dbReference type="InterPro" id="IPR004655">
    <property type="entry name" value="FabH"/>
</dbReference>
<dbReference type="NCBIfam" id="TIGR00747">
    <property type="entry name" value="fabH"/>
    <property type="match status" value="1"/>
</dbReference>
<evidence type="ECO:0000256" key="6">
    <source>
        <dbReference type="ARBA" id="ARBA00023098"/>
    </source>
</evidence>
<dbReference type="InterPro" id="IPR016039">
    <property type="entry name" value="Thiolase-like"/>
</dbReference>
<dbReference type="GO" id="GO:0005737">
    <property type="term" value="C:cytoplasm"/>
    <property type="evidence" value="ECO:0007669"/>
    <property type="project" value="UniProtKB-SubCell"/>
</dbReference>
<dbReference type="Gene3D" id="3.40.47.10">
    <property type="match status" value="1"/>
</dbReference>
<dbReference type="Pfam" id="PF08545">
    <property type="entry name" value="ACP_syn_III"/>
    <property type="match status" value="1"/>
</dbReference>
<evidence type="ECO:0000259" key="10">
    <source>
        <dbReference type="Pfam" id="PF08541"/>
    </source>
</evidence>
<feature type="domain" description="Beta-ketoacyl-[acyl-carrier-protein] synthase III C-terminal" evidence="10">
    <location>
        <begin position="242"/>
        <end position="331"/>
    </location>
</feature>